<proteinExistence type="predicted"/>
<dbReference type="Pfam" id="PF13649">
    <property type="entry name" value="Methyltransf_25"/>
    <property type="match status" value="1"/>
</dbReference>
<accession>A0A7S7NRX4</accession>
<dbReference type="Proteomes" id="UP000593892">
    <property type="component" value="Chromosome"/>
</dbReference>
<dbReference type="GO" id="GO:0008168">
    <property type="term" value="F:methyltransferase activity"/>
    <property type="evidence" value="ECO:0007669"/>
    <property type="project" value="UniProtKB-KW"/>
</dbReference>
<evidence type="ECO:0000259" key="3">
    <source>
        <dbReference type="Pfam" id="PF13649"/>
    </source>
</evidence>
<gene>
    <name evidence="4" type="ORF">IRI77_01765</name>
</gene>
<organism evidence="4 5">
    <name type="scientific">Paludibaculum fermentans</name>
    <dbReference type="NCBI Taxonomy" id="1473598"/>
    <lineage>
        <taxon>Bacteria</taxon>
        <taxon>Pseudomonadati</taxon>
        <taxon>Acidobacteriota</taxon>
        <taxon>Terriglobia</taxon>
        <taxon>Bryobacterales</taxon>
        <taxon>Bryobacteraceae</taxon>
        <taxon>Paludibaculum</taxon>
    </lineage>
</organism>
<dbReference type="EMBL" id="CP063849">
    <property type="protein sequence ID" value="QOY88715.1"/>
    <property type="molecule type" value="Genomic_DNA"/>
</dbReference>
<evidence type="ECO:0000256" key="2">
    <source>
        <dbReference type="ARBA" id="ARBA00022679"/>
    </source>
</evidence>
<feature type="domain" description="Methyltransferase" evidence="3">
    <location>
        <begin position="70"/>
        <end position="166"/>
    </location>
</feature>
<dbReference type="AlphaFoldDB" id="A0A7S7NRX4"/>
<dbReference type="CDD" id="cd02440">
    <property type="entry name" value="AdoMet_MTases"/>
    <property type="match status" value="1"/>
</dbReference>
<dbReference type="GO" id="GO:0032259">
    <property type="term" value="P:methylation"/>
    <property type="evidence" value="ECO:0007669"/>
    <property type="project" value="UniProtKB-KW"/>
</dbReference>
<dbReference type="InterPro" id="IPR029063">
    <property type="entry name" value="SAM-dependent_MTases_sf"/>
</dbReference>
<dbReference type="PANTHER" id="PTHR43861">
    <property type="entry name" value="TRANS-ACONITATE 2-METHYLTRANSFERASE-RELATED"/>
    <property type="match status" value="1"/>
</dbReference>
<dbReference type="Gene3D" id="3.40.50.150">
    <property type="entry name" value="Vaccinia Virus protein VP39"/>
    <property type="match status" value="1"/>
</dbReference>
<dbReference type="RefSeq" id="WP_194450377.1">
    <property type="nucleotide sequence ID" value="NZ_CP063849.1"/>
</dbReference>
<protein>
    <submittedName>
        <fullName evidence="4">Class I SAM-dependent methyltransferase</fullName>
    </submittedName>
</protein>
<dbReference type="SUPFAM" id="SSF53335">
    <property type="entry name" value="S-adenosyl-L-methionine-dependent methyltransferases"/>
    <property type="match status" value="1"/>
</dbReference>
<evidence type="ECO:0000313" key="4">
    <source>
        <dbReference type="EMBL" id="QOY88715.1"/>
    </source>
</evidence>
<evidence type="ECO:0000256" key="1">
    <source>
        <dbReference type="ARBA" id="ARBA00022603"/>
    </source>
</evidence>
<dbReference type="PANTHER" id="PTHR43861:SF1">
    <property type="entry name" value="TRANS-ACONITATE 2-METHYLTRANSFERASE"/>
    <property type="match status" value="1"/>
</dbReference>
<dbReference type="KEGG" id="pfer:IRI77_01765"/>
<keyword evidence="5" id="KW-1185">Reference proteome</keyword>
<name>A0A7S7NRX4_PALFE</name>
<reference evidence="4 5" key="1">
    <citation type="submission" date="2020-10" db="EMBL/GenBank/DDBJ databases">
        <title>Complete genome sequence of Paludibaculum fermentans P105T, a facultatively anaerobic acidobacterium capable of dissimilatory Fe(III) reduction.</title>
        <authorList>
            <person name="Dedysh S.N."/>
            <person name="Beletsky A.V."/>
            <person name="Kulichevskaya I.S."/>
            <person name="Mardanov A.V."/>
            <person name="Ravin N.V."/>
        </authorList>
    </citation>
    <scope>NUCLEOTIDE SEQUENCE [LARGE SCALE GENOMIC DNA]</scope>
    <source>
        <strain evidence="4 5">P105</strain>
    </source>
</reference>
<dbReference type="InterPro" id="IPR041698">
    <property type="entry name" value="Methyltransf_25"/>
</dbReference>
<evidence type="ECO:0000313" key="5">
    <source>
        <dbReference type="Proteomes" id="UP000593892"/>
    </source>
</evidence>
<keyword evidence="1 4" id="KW-0489">Methyltransferase</keyword>
<sequence>MLDHNTDQDWEEFARTEPYWSVLSAEEFRRKNLRPEAVERFFRSGEESISSIVDVLAQHYGSPKTFELSLDFGCGLGRLLLPLAARSRKSIGLDVSPTMLKFCRENAERRNVRNIELVQSTDDLAAVDKYAGAVDLITSYIVFQHIPPRRGFRILNGLLRLLRRGGVGYLHFTFAAEIRSVKYEADNVSGSLYRFFERTPDGIRKMVEHPAGDTQIQMNHYSMNELLCYLYENGIADVSIRFTNHSGTLGAECYVRKS</sequence>
<keyword evidence="2 4" id="KW-0808">Transferase</keyword>